<dbReference type="Proteomes" id="UP001230504">
    <property type="component" value="Unassembled WGS sequence"/>
</dbReference>
<keyword evidence="2" id="KW-1185">Reference proteome</keyword>
<evidence type="ECO:0000313" key="1">
    <source>
        <dbReference type="EMBL" id="KAK1599083.1"/>
    </source>
</evidence>
<proteinExistence type="predicted"/>
<dbReference type="AlphaFoldDB" id="A0AAD8QD00"/>
<evidence type="ECO:0000313" key="2">
    <source>
        <dbReference type="Proteomes" id="UP001230504"/>
    </source>
</evidence>
<protein>
    <submittedName>
        <fullName evidence="1">Uncharacterized protein</fullName>
    </submittedName>
</protein>
<accession>A0AAD8QD00</accession>
<name>A0AAD8QD00_9PEZI</name>
<organism evidence="1 2">
    <name type="scientific">Colletotrichum navitas</name>
    <dbReference type="NCBI Taxonomy" id="681940"/>
    <lineage>
        <taxon>Eukaryota</taxon>
        <taxon>Fungi</taxon>
        <taxon>Dikarya</taxon>
        <taxon>Ascomycota</taxon>
        <taxon>Pezizomycotina</taxon>
        <taxon>Sordariomycetes</taxon>
        <taxon>Hypocreomycetidae</taxon>
        <taxon>Glomerellales</taxon>
        <taxon>Glomerellaceae</taxon>
        <taxon>Colletotrichum</taxon>
        <taxon>Colletotrichum graminicola species complex</taxon>
    </lineage>
</organism>
<dbReference type="EMBL" id="JAHLJV010000003">
    <property type="protein sequence ID" value="KAK1599083.1"/>
    <property type="molecule type" value="Genomic_DNA"/>
</dbReference>
<comment type="caution">
    <text evidence="1">The sequence shown here is derived from an EMBL/GenBank/DDBJ whole genome shotgun (WGS) entry which is preliminary data.</text>
</comment>
<dbReference type="RefSeq" id="XP_060419745.1">
    <property type="nucleotide sequence ID" value="XM_060556633.1"/>
</dbReference>
<gene>
    <name evidence="1" type="ORF">LY79DRAFT_536921</name>
</gene>
<reference evidence="1" key="1">
    <citation type="submission" date="2021-06" db="EMBL/GenBank/DDBJ databases">
        <title>Comparative genomics, transcriptomics and evolutionary studies reveal genomic signatures of adaptation to plant cell wall in hemibiotrophic fungi.</title>
        <authorList>
            <consortium name="DOE Joint Genome Institute"/>
            <person name="Baroncelli R."/>
            <person name="Diaz J.F."/>
            <person name="Benocci T."/>
            <person name="Peng M."/>
            <person name="Battaglia E."/>
            <person name="Haridas S."/>
            <person name="Andreopoulos W."/>
            <person name="Labutti K."/>
            <person name="Pangilinan J."/>
            <person name="Floch G.L."/>
            <person name="Makela M.R."/>
            <person name="Henrissat B."/>
            <person name="Grigoriev I.V."/>
            <person name="Crouch J.A."/>
            <person name="De Vries R.P."/>
            <person name="Sukno S.A."/>
            <person name="Thon M.R."/>
        </authorList>
    </citation>
    <scope>NUCLEOTIDE SEQUENCE</scope>
    <source>
        <strain evidence="1">CBS 125086</strain>
    </source>
</reference>
<dbReference type="GeneID" id="85440873"/>
<sequence length="55" mass="6119">MSLFHHLLTADQGHWGQFPLRPGVWVPTLGVSQWSGDTNDIDGQHVACLYLTTTL</sequence>